<reference evidence="2" key="1">
    <citation type="submission" date="2021-01" db="EMBL/GenBank/DDBJ databases">
        <authorList>
            <person name="Corre E."/>
            <person name="Pelletier E."/>
            <person name="Niang G."/>
            <person name="Scheremetjew M."/>
            <person name="Finn R."/>
            <person name="Kale V."/>
            <person name="Holt S."/>
            <person name="Cochrane G."/>
            <person name="Meng A."/>
            <person name="Brown T."/>
            <person name="Cohen L."/>
        </authorList>
    </citation>
    <scope>NUCLEOTIDE SEQUENCE</scope>
    <source>
        <strain evidence="2">RCC927</strain>
    </source>
</reference>
<feature type="region of interest" description="Disordered" evidence="1">
    <location>
        <begin position="121"/>
        <end position="140"/>
    </location>
</feature>
<evidence type="ECO:0000256" key="1">
    <source>
        <dbReference type="SAM" id="MobiDB-lite"/>
    </source>
</evidence>
<accession>A0A7S3C575</accession>
<dbReference type="AlphaFoldDB" id="A0A7S3C575"/>
<dbReference type="EMBL" id="HBHY01022509">
    <property type="protein sequence ID" value="CAE0153929.1"/>
    <property type="molecule type" value="Transcribed_RNA"/>
</dbReference>
<gene>
    <name evidence="2" type="ORF">PSIN1315_LOCUS14426</name>
</gene>
<sequence length="313" mass="33507">MHQPPDAPGEACIESLELFAGAAMPRCGAVRVTATRHVGTSPAPGWACARVELRRAGGTEEAFTAERDEADTRQFSFSLSSDRAATKPRGPLATKSVRRRLVLPRQLLTKPLMKRCEVDGGSCRREASGSGGGSSSQKARLLLSSEHAPRPALRLMQKSELHAGGACKLKAAAEVGAGGGGRSFMGELDARSGGCEAARATIRCRVTLPWAAYRRHGEVTAEASTGSERRRRLLLTCGMWRAQTLWQGGSSAPPRARLQWRRDRAATKGGKDDGAKQTRGRWLAAAGRWSVEAGGARAARVEAHVERGVQLHQ</sequence>
<proteinExistence type="predicted"/>
<protein>
    <submittedName>
        <fullName evidence="2">Uncharacterized protein</fullName>
    </submittedName>
</protein>
<organism evidence="2">
    <name type="scientific">Prasinoderma singulare</name>
    <dbReference type="NCBI Taxonomy" id="676789"/>
    <lineage>
        <taxon>Eukaryota</taxon>
        <taxon>Viridiplantae</taxon>
        <taxon>Prasinodermophyta</taxon>
        <taxon>Prasinodermophyceae</taxon>
        <taxon>Prasinodermales</taxon>
        <taxon>Prasinodermaceae</taxon>
        <taxon>Prasinoderma</taxon>
    </lineage>
</organism>
<name>A0A7S3C575_9VIRI</name>
<evidence type="ECO:0000313" key="2">
    <source>
        <dbReference type="EMBL" id="CAE0153929.1"/>
    </source>
</evidence>